<accession>A0A090T653</accession>
<comment type="caution">
    <text evidence="8">The sequence shown here is derived from an EMBL/GenBank/DDBJ whole genome shotgun (WGS) entry which is preliminary data.</text>
</comment>
<dbReference type="InterPro" id="IPR000659">
    <property type="entry name" value="Pyridox_Oxase"/>
</dbReference>
<keyword evidence="9" id="KW-1185">Reference proteome</keyword>
<evidence type="ECO:0000256" key="4">
    <source>
        <dbReference type="ARBA" id="ARBA00023002"/>
    </source>
</evidence>
<dbReference type="EC" id="1.4.3.5" evidence="5"/>
<dbReference type="PANTHER" id="PTHR10851:SF0">
    <property type="entry name" value="PYRIDOXINE-5'-PHOSPHATE OXIDASE"/>
    <property type="match status" value="1"/>
</dbReference>
<evidence type="ECO:0000313" key="8">
    <source>
        <dbReference type="EMBL" id="GAL35450.1"/>
    </source>
</evidence>
<dbReference type="GO" id="GO:0008615">
    <property type="term" value="P:pyridoxine biosynthetic process"/>
    <property type="evidence" value="ECO:0007669"/>
    <property type="project" value="UniProtKB-UniRule"/>
</dbReference>
<keyword evidence="3" id="KW-0288">FMN</keyword>
<reference evidence="8 9" key="2">
    <citation type="submission" date="2014-09" db="EMBL/GenBank/DDBJ databases">
        <authorList>
            <consortium name="NBRP consortium"/>
            <person name="Sawabe T."/>
            <person name="Meirelles P."/>
            <person name="Nakanishi M."/>
            <person name="Sayaka M."/>
            <person name="Hattori M."/>
            <person name="Ohkuma M."/>
        </authorList>
    </citation>
    <scope>NUCLEOTIDE SEQUENCE [LARGE SCALE GENOMIC DNA]</scope>
    <source>
        <strain evidence="8 9">JCM 19240</strain>
    </source>
</reference>
<evidence type="ECO:0000256" key="2">
    <source>
        <dbReference type="ARBA" id="ARBA00022630"/>
    </source>
</evidence>
<dbReference type="InterPro" id="IPR012349">
    <property type="entry name" value="Split_barrel_FMN-bd"/>
</dbReference>
<dbReference type="NCBIfam" id="NF004231">
    <property type="entry name" value="PRK05679.1"/>
    <property type="match status" value="1"/>
</dbReference>
<keyword evidence="6" id="KW-1133">Transmembrane helix</keyword>
<evidence type="ECO:0000256" key="1">
    <source>
        <dbReference type="ARBA" id="ARBA00001917"/>
    </source>
</evidence>
<dbReference type="GO" id="GO:0004733">
    <property type="term" value="F:pyridoxamine phosphate oxidase activity"/>
    <property type="evidence" value="ECO:0007669"/>
    <property type="project" value="UniProtKB-UniRule"/>
</dbReference>
<keyword evidence="2" id="KW-0285">Flavoprotein</keyword>
<evidence type="ECO:0000313" key="9">
    <source>
        <dbReference type="Proteomes" id="UP000029224"/>
    </source>
</evidence>
<dbReference type="AlphaFoldDB" id="A0A090T653"/>
<dbReference type="Pfam" id="PF01243">
    <property type="entry name" value="PNPOx_N"/>
    <property type="match status" value="1"/>
</dbReference>
<protein>
    <recommendedName>
        <fullName evidence="5">Pyridoxamine 5'-phosphate oxidase</fullName>
        <ecNumber evidence="5">1.4.3.5</ecNumber>
    </recommendedName>
</protein>
<dbReference type="Proteomes" id="UP000029224">
    <property type="component" value="Unassembled WGS sequence"/>
</dbReference>
<comment type="cofactor">
    <cofactor evidence="1">
        <name>FMN</name>
        <dbReference type="ChEBI" id="CHEBI:58210"/>
    </cofactor>
</comment>
<keyword evidence="4 8" id="KW-0560">Oxidoreductase</keyword>
<feature type="transmembrane region" description="Helical" evidence="6">
    <location>
        <begin position="216"/>
        <end position="234"/>
    </location>
</feature>
<feature type="domain" description="Pyridoxamine 5'-phosphate oxidase N-terminal" evidence="7">
    <location>
        <begin position="33"/>
        <end position="158"/>
    </location>
</feature>
<evidence type="ECO:0000256" key="5">
    <source>
        <dbReference type="NCBIfam" id="TIGR00558"/>
    </source>
</evidence>
<dbReference type="PANTHER" id="PTHR10851">
    <property type="entry name" value="PYRIDOXINE-5-PHOSPHATE OXIDASE"/>
    <property type="match status" value="1"/>
</dbReference>
<organism evidence="8 9">
    <name type="scientific">Vibrio maritimus</name>
    <dbReference type="NCBI Taxonomy" id="990268"/>
    <lineage>
        <taxon>Bacteria</taxon>
        <taxon>Pseudomonadati</taxon>
        <taxon>Pseudomonadota</taxon>
        <taxon>Gammaproteobacteria</taxon>
        <taxon>Vibrionales</taxon>
        <taxon>Vibrionaceae</taxon>
        <taxon>Vibrio</taxon>
    </lineage>
</organism>
<sequence length="236" mass="27150">MGIEDIRREYSKGGLRRKDLEDDPIDQFNKWLAQAVEAKLSDPTAMTVATVDENGMPFQRIVLLKSVDENGFVFYTNLGSRKAQHIEHNNKVSLHFPWHTLERQVHITGVAEKLTAVENMKYFTSRPKESQLAAIASKQSSRISARGVLEGKFLELKQKFAKGEIPVPTFWGGYRIRLSRLNFGRVANTDCMTVSCLAKMEPVIGMQKDWRRNRYLVFRIYLSCGFRSFFYIFASI</sequence>
<dbReference type="SUPFAM" id="SSF50475">
    <property type="entry name" value="FMN-binding split barrel"/>
    <property type="match status" value="1"/>
</dbReference>
<gene>
    <name evidence="8" type="ORF">JCM19240_297</name>
</gene>
<name>A0A090T653_9VIBR</name>
<dbReference type="GO" id="GO:0010181">
    <property type="term" value="F:FMN binding"/>
    <property type="evidence" value="ECO:0007669"/>
    <property type="project" value="UniProtKB-UniRule"/>
</dbReference>
<keyword evidence="6" id="KW-0472">Membrane</keyword>
<evidence type="ECO:0000256" key="3">
    <source>
        <dbReference type="ARBA" id="ARBA00022643"/>
    </source>
</evidence>
<dbReference type="Gene3D" id="2.30.110.10">
    <property type="entry name" value="Electron Transport, Fmn-binding Protein, Chain A"/>
    <property type="match status" value="1"/>
</dbReference>
<reference evidence="8 9" key="1">
    <citation type="submission" date="2014-09" db="EMBL/GenBank/DDBJ databases">
        <title>Vibrio maritimus JCM 19240. (C210) whole genome shotgun sequence.</title>
        <authorList>
            <person name="Sawabe T."/>
            <person name="Meirelles P."/>
            <person name="Nakanishi M."/>
            <person name="Sayaka M."/>
            <person name="Hattori M."/>
            <person name="Ohkuma M."/>
        </authorList>
    </citation>
    <scope>NUCLEOTIDE SEQUENCE [LARGE SCALE GENOMIC DNA]</scope>
    <source>
        <strain evidence="8 9">JCM 19240</strain>
    </source>
</reference>
<dbReference type="EMBL" id="BBMT01000007">
    <property type="protein sequence ID" value="GAL35450.1"/>
    <property type="molecule type" value="Genomic_DNA"/>
</dbReference>
<dbReference type="InterPro" id="IPR011576">
    <property type="entry name" value="Pyridox_Oxase_N"/>
</dbReference>
<keyword evidence="6" id="KW-0812">Transmembrane</keyword>
<proteinExistence type="predicted"/>
<evidence type="ECO:0000259" key="7">
    <source>
        <dbReference type="Pfam" id="PF01243"/>
    </source>
</evidence>
<dbReference type="NCBIfam" id="TIGR00558">
    <property type="entry name" value="pdxH"/>
    <property type="match status" value="1"/>
</dbReference>
<evidence type="ECO:0000256" key="6">
    <source>
        <dbReference type="SAM" id="Phobius"/>
    </source>
</evidence>